<proteinExistence type="predicted"/>
<dbReference type="InterPro" id="IPR052713">
    <property type="entry name" value="FeoA"/>
</dbReference>
<dbReference type="Pfam" id="PF04023">
    <property type="entry name" value="FeoA"/>
    <property type="match status" value="1"/>
</dbReference>
<dbReference type="GO" id="GO:0046914">
    <property type="term" value="F:transition metal ion binding"/>
    <property type="evidence" value="ECO:0007669"/>
    <property type="project" value="InterPro"/>
</dbReference>
<dbReference type="PANTHER" id="PTHR42954">
    <property type="entry name" value="FE(2+) TRANSPORT PROTEIN A"/>
    <property type="match status" value="1"/>
</dbReference>
<organism evidence="3 4">
    <name type="scientific">Chengkuizengella marina</name>
    <dbReference type="NCBI Taxonomy" id="2507566"/>
    <lineage>
        <taxon>Bacteria</taxon>
        <taxon>Bacillati</taxon>
        <taxon>Bacillota</taxon>
        <taxon>Bacilli</taxon>
        <taxon>Bacillales</taxon>
        <taxon>Paenibacillaceae</taxon>
        <taxon>Chengkuizengella</taxon>
    </lineage>
</organism>
<sequence>MVLTDLKQGDTAIITDLSKVNILVQQRLMHMGMIEGVQVVTKRSMPFGGPLFLESHGQNISIRRNEASRIRVEQL</sequence>
<dbReference type="InterPro" id="IPR007167">
    <property type="entry name" value="Fe-transptr_FeoA-like"/>
</dbReference>
<keyword evidence="1" id="KW-0408">Iron</keyword>
<dbReference type="Gene3D" id="2.30.30.90">
    <property type="match status" value="1"/>
</dbReference>
<dbReference type="EMBL" id="SIJB01000029">
    <property type="protein sequence ID" value="NBI30083.1"/>
    <property type="molecule type" value="Genomic_DNA"/>
</dbReference>
<name>A0A6N9Q5V5_9BACL</name>
<reference evidence="3 4" key="1">
    <citation type="submission" date="2019-01" db="EMBL/GenBank/DDBJ databases">
        <title>Chengkuizengella sp. nov., isolated from deep-sea sediment of East Pacific Ocean.</title>
        <authorList>
            <person name="Yang J."/>
            <person name="Lai Q."/>
            <person name="Shao Z."/>
        </authorList>
    </citation>
    <scope>NUCLEOTIDE SEQUENCE [LARGE SCALE GENOMIC DNA]</scope>
    <source>
        <strain evidence="3 4">YPA3-1-1</strain>
    </source>
</reference>
<dbReference type="OrthoDB" id="9811076at2"/>
<dbReference type="AlphaFoldDB" id="A0A6N9Q5V5"/>
<dbReference type="PANTHER" id="PTHR42954:SF2">
    <property type="entry name" value="FE(2+) TRANSPORT PROTEIN A"/>
    <property type="match status" value="1"/>
</dbReference>
<evidence type="ECO:0000313" key="4">
    <source>
        <dbReference type="Proteomes" id="UP000448943"/>
    </source>
</evidence>
<accession>A0A6N9Q5V5</accession>
<gene>
    <name evidence="3" type="ORF">ERL59_14120</name>
</gene>
<dbReference type="SUPFAM" id="SSF50037">
    <property type="entry name" value="C-terminal domain of transcriptional repressors"/>
    <property type="match status" value="1"/>
</dbReference>
<evidence type="ECO:0000313" key="3">
    <source>
        <dbReference type="EMBL" id="NBI30083.1"/>
    </source>
</evidence>
<comment type="caution">
    <text evidence="3">The sequence shown here is derived from an EMBL/GenBank/DDBJ whole genome shotgun (WGS) entry which is preliminary data.</text>
</comment>
<protein>
    <submittedName>
        <fullName evidence="3">Ferrous iron transport protein A</fullName>
    </submittedName>
</protein>
<dbReference type="Proteomes" id="UP000448943">
    <property type="component" value="Unassembled WGS sequence"/>
</dbReference>
<dbReference type="SMART" id="SM00899">
    <property type="entry name" value="FeoA"/>
    <property type="match status" value="1"/>
</dbReference>
<keyword evidence="4" id="KW-1185">Reference proteome</keyword>
<dbReference type="InterPro" id="IPR038157">
    <property type="entry name" value="FeoA_core_dom"/>
</dbReference>
<evidence type="ECO:0000256" key="1">
    <source>
        <dbReference type="ARBA" id="ARBA00023004"/>
    </source>
</evidence>
<dbReference type="InterPro" id="IPR008988">
    <property type="entry name" value="Transcriptional_repressor_C"/>
</dbReference>
<feature type="domain" description="Ferrous iron transporter FeoA-like" evidence="2">
    <location>
        <begin position="1"/>
        <end position="74"/>
    </location>
</feature>
<evidence type="ECO:0000259" key="2">
    <source>
        <dbReference type="SMART" id="SM00899"/>
    </source>
</evidence>